<protein>
    <submittedName>
        <fullName evidence="2">GGDEF domain protein</fullName>
    </submittedName>
</protein>
<reference evidence="2 3" key="1">
    <citation type="journal article" date="2011" name="Stand. Genomic Sci.">
        <title>Non-contiguous finished genome sequence and contextual data of the filamentous soil bacterium Ktedonobacter racemifer type strain (SOSP1-21).</title>
        <authorList>
            <person name="Chang Y.J."/>
            <person name="Land M."/>
            <person name="Hauser L."/>
            <person name="Chertkov O."/>
            <person name="Del Rio T.G."/>
            <person name="Nolan M."/>
            <person name="Copeland A."/>
            <person name="Tice H."/>
            <person name="Cheng J.F."/>
            <person name="Lucas S."/>
            <person name="Han C."/>
            <person name="Goodwin L."/>
            <person name="Pitluck S."/>
            <person name="Ivanova N."/>
            <person name="Ovchinikova G."/>
            <person name="Pati A."/>
            <person name="Chen A."/>
            <person name="Palaniappan K."/>
            <person name="Mavromatis K."/>
            <person name="Liolios K."/>
            <person name="Brettin T."/>
            <person name="Fiebig A."/>
            <person name="Rohde M."/>
            <person name="Abt B."/>
            <person name="Goker M."/>
            <person name="Detter J.C."/>
            <person name="Woyke T."/>
            <person name="Bristow J."/>
            <person name="Eisen J.A."/>
            <person name="Markowitz V."/>
            <person name="Hugenholtz P."/>
            <person name="Kyrpides N.C."/>
            <person name="Klenk H.P."/>
            <person name="Lapidus A."/>
        </authorList>
    </citation>
    <scope>NUCLEOTIDE SEQUENCE [LARGE SCALE GENOMIC DNA]</scope>
    <source>
        <strain evidence="3">DSM 44963</strain>
    </source>
</reference>
<evidence type="ECO:0000256" key="1">
    <source>
        <dbReference type="SAM" id="MobiDB-lite"/>
    </source>
</evidence>
<sequence>MKEVQPTSLFCLCHTLGPRSSAANAAGLAGASHQSPLGQPTPATLAGRRPITSSSP</sequence>
<comment type="caution">
    <text evidence="2">The sequence shown here is derived from an EMBL/GenBank/DDBJ whole genome shotgun (WGS) entry which is preliminary data.</text>
</comment>
<dbReference type="STRING" id="485913.Krac_6926"/>
<feature type="compositionally biased region" description="Low complexity" evidence="1">
    <location>
        <begin position="22"/>
        <end position="32"/>
    </location>
</feature>
<name>D6TQ48_KTERA</name>
<gene>
    <name evidence="2" type="ORF">Krac_6926</name>
</gene>
<accession>D6TQ48</accession>
<evidence type="ECO:0000313" key="3">
    <source>
        <dbReference type="Proteomes" id="UP000004508"/>
    </source>
</evidence>
<dbReference type="AlphaFoldDB" id="D6TQ48"/>
<organism evidence="2 3">
    <name type="scientific">Ktedonobacter racemifer DSM 44963</name>
    <dbReference type="NCBI Taxonomy" id="485913"/>
    <lineage>
        <taxon>Bacteria</taxon>
        <taxon>Bacillati</taxon>
        <taxon>Chloroflexota</taxon>
        <taxon>Ktedonobacteria</taxon>
        <taxon>Ktedonobacterales</taxon>
        <taxon>Ktedonobacteraceae</taxon>
        <taxon>Ktedonobacter</taxon>
    </lineage>
</organism>
<proteinExistence type="predicted"/>
<dbReference type="EMBL" id="ADVG01000002">
    <property type="protein sequence ID" value="EFH85696.1"/>
    <property type="molecule type" value="Genomic_DNA"/>
</dbReference>
<dbReference type="RefSeq" id="WP_007909391.1">
    <property type="nucleotide sequence ID" value="NZ_ADVG01000002.1"/>
</dbReference>
<evidence type="ECO:0000313" key="2">
    <source>
        <dbReference type="EMBL" id="EFH85696.1"/>
    </source>
</evidence>
<dbReference type="Proteomes" id="UP000004508">
    <property type="component" value="Unassembled WGS sequence"/>
</dbReference>
<feature type="compositionally biased region" description="Polar residues" evidence="1">
    <location>
        <begin position="33"/>
        <end position="42"/>
    </location>
</feature>
<dbReference type="InParanoid" id="D6TQ48"/>
<feature type="region of interest" description="Disordered" evidence="1">
    <location>
        <begin position="22"/>
        <end position="56"/>
    </location>
</feature>
<keyword evidence="3" id="KW-1185">Reference proteome</keyword>